<keyword evidence="9" id="KW-1185">Reference proteome</keyword>
<feature type="transmembrane region" description="Helical" evidence="7">
    <location>
        <begin position="236"/>
        <end position="255"/>
    </location>
</feature>
<dbReference type="PANTHER" id="PTHR30589">
    <property type="entry name" value="PROLIPOPROTEIN DIACYLGLYCERYL TRANSFERASE"/>
    <property type="match status" value="1"/>
</dbReference>
<evidence type="ECO:0000256" key="4">
    <source>
        <dbReference type="ARBA" id="ARBA00022692"/>
    </source>
</evidence>
<dbReference type="PANTHER" id="PTHR30589:SF0">
    <property type="entry name" value="PHOSPHATIDYLGLYCEROL--PROLIPOPROTEIN DIACYLGLYCERYL TRANSFERASE"/>
    <property type="match status" value="1"/>
</dbReference>
<evidence type="ECO:0000256" key="5">
    <source>
        <dbReference type="ARBA" id="ARBA00022989"/>
    </source>
</evidence>
<feature type="transmembrane region" description="Helical" evidence="7">
    <location>
        <begin position="91"/>
        <end position="111"/>
    </location>
</feature>
<keyword evidence="3 7" id="KW-0808">Transferase</keyword>
<accession>M2U5H6</accession>
<dbReference type="InterPro" id="IPR001640">
    <property type="entry name" value="Lgt"/>
</dbReference>
<comment type="pathway">
    <text evidence="7">Protein modification; lipoprotein biosynthesis (diacylglyceryl transfer).</text>
</comment>
<dbReference type="AlphaFoldDB" id="M2U5H6"/>
<reference evidence="8 9" key="1">
    <citation type="journal article" date="2013" name="Genome Announc.">
        <title>Draft Genome Sequence of Strain JLT2015T, Belonging to the Family Sphingomonadaceae of the Alphaproteobacteria.</title>
        <authorList>
            <person name="Tang K."/>
            <person name="Liu K."/>
            <person name="Li S."/>
            <person name="Jiao N."/>
        </authorList>
    </citation>
    <scope>NUCLEOTIDE SEQUENCE [LARGE SCALE GENOMIC DNA]</scope>
    <source>
        <strain evidence="8 9">JLT2015</strain>
    </source>
</reference>
<dbReference type="HAMAP" id="MF_01147">
    <property type="entry name" value="Lgt"/>
    <property type="match status" value="1"/>
</dbReference>
<feature type="transmembrane region" description="Helical" evidence="7">
    <location>
        <begin position="210"/>
        <end position="229"/>
    </location>
</feature>
<dbReference type="PATRIC" id="fig|1234595.3.peg.1156"/>
<dbReference type="UniPathway" id="UPA00664"/>
<comment type="caution">
    <text evidence="8">The sequence shown here is derived from an EMBL/GenBank/DDBJ whole genome shotgun (WGS) entry which is preliminary data.</text>
</comment>
<proteinExistence type="inferred from homology"/>
<evidence type="ECO:0000256" key="6">
    <source>
        <dbReference type="ARBA" id="ARBA00023136"/>
    </source>
</evidence>
<dbReference type="EC" id="2.5.1.145" evidence="7"/>
<name>M2U5H6_9SPHN</name>
<feature type="transmembrane region" description="Helical" evidence="7">
    <location>
        <begin position="161"/>
        <end position="179"/>
    </location>
</feature>
<evidence type="ECO:0000256" key="7">
    <source>
        <dbReference type="HAMAP-Rule" id="MF_01147"/>
    </source>
</evidence>
<keyword evidence="8" id="KW-0449">Lipoprotein</keyword>
<feature type="binding site" evidence="7">
    <location>
        <position position="174"/>
    </location>
    <ligand>
        <name>a 1,2-diacyl-sn-glycero-3-phospho-(1'-sn-glycerol)</name>
        <dbReference type="ChEBI" id="CHEBI:64716"/>
    </ligand>
</feature>
<dbReference type="NCBIfam" id="TIGR00544">
    <property type="entry name" value="lgt"/>
    <property type="match status" value="1"/>
</dbReference>
<feature type="transmembrane region" description="Helical" evidence="7">
    <location>
        <begin position="51"/>
        <end position="70"/>
    </location>
</feature>
<keyword evidence="6 7" id="KW-0472">Membrane</keyword>
<comment type="function">
    <text evidence="7">Catalyzes the transfer of the diacylglyceryl group from phosphatidylglycerol to the sulfhydryl group of the N-terminal cysteine of a prolipoprotein, the first step in the formation of mature lipoproteins.</text>
</comment>
<dbReference type="GO" id="GO:0005886">
    <property type="term" value="C:plasma membrane"/>
    <property type="evidence" value="ECO:0007669"/>
    <property type="project" value="UniProtKB-SubCell"/>
</dbReference>
<evidence type="ECO:0000313" key="9">
    <source>
        <dbReference type="Proteomes" id="UP000011717"/>
    </source>
</evidence>
<evidence type="ECO:0000256" key="1">
    <source>
        <dbReference type="ARBA" id="ARBA00007150"/>
    </source>
</evidence>
<protein>
    <recommendedName>
        <fullName evidence="7">Phosphatidylglycerol--prolipoprotein diacylglyceryl transferase</fullName>
        <ecNumber evidence="7">2.5.1.145</ecNumber>
    </recommendedName>
</protein>
<comment type="similarity">
    <text evidence="1 7">Belongs to the Lgt family.</text>
</comment>
<feature type="transmembrane region" description="Helical" evidence="7">
    <location>
        <begin position="270"/>
        <end position="291"/>
    </location>
</feature>
<feature type="transmembrane region" description="Helical" evidence="7">
    <location>
        <begin position="131"/>
        <end position="149"/>
    </location>
</feature>
<keyword evidence="5 7" id="KW-1133">Transmembrane helix</keyword>
<evidence type="ECO:0000313" key="8">
    <source>
        <dbReference type="EMBL" id="EMD83253.1"/>
    </source>
</evidence>
<dbReference type="Proteomes" id="UP000011717">
    <property type="component" value="Unassembled WGS sequence"/>
</dbReference>
<dbReference type="GO" id="GO:0042158">
    <property type="term" value="P:lipoprotein biosynthetic process"/>
    <property type="evidence" value="ECO:0007669"/>
    <property type="project" value="UniProtKB-UniRule"/>
</dbReference>
<organism evidence="8 9">
    <name type="scientific">Pacificimonas flava</name>
    <dbReference type="NCBI Taxonomy" id="1234595"/>
    <lineage>
        <taxon>Bacteria</taxon>
        <taxon>Pseudomonadati</taxon>
        <taxon>Pseudomonadota</taxon>
        <taxon>Alphaproteobacteria</taxon>
        <taxon>Sphingomonadales</taxon>
        <taxon>Sphingosinicellaceae</taxon>
        <taxon>Pacificimonas</taxon>
    </lineage>
</organism>
<comment type="subcellular location">
    <subcellularLocation>
        <location evidence="7">Cell membrane</location>
        <topology evidence="7">Multi-pass membrane protein</topology>
    </subcellularLocation>
</comment>
<evidence type="ECO:0000256" key="3">
    <source>
        <dbReference type="ARBA" id="ARBA00022679"/>
    </source>
</evidence>
<keyword evidence="2 7" id="KW-1003">Cell membrane</keyword>
<gene>
    <name evidence="7" type="primary">lgt</name>
    <name evidence="8" type="ORF">C725_1154</name>
</gene>
<dbReference type="GO" id="GO:0008961">
    <property type="term" value="F:phosphatidylglycerol-prolipoprotein diacylglyceryl transferase activity"/>
    <property type="evidence" value="ECO:0007669"/>
    <property type="project" value="UniProtKB-UniRule"/>
</dbReference>
<dbReference type="Pfam" id="PF01790">
    <property type="entry name" value="LGT"/>
    <property type="match status" value="1"/>
</dbReference>
<dbReference type="PROSITE" id="PS01311">
    <property type="entry name" value="LGT"/>
    <property type="match status" value="1"/>
</dbReference>
<comment type="catalytic activity">
    <reaction evidence="7">
        <text>L-cysteinyl-[prolipoprotein] + a 1,2-diacyl-sn-glycero-3-phospho-(1'-sn-glycerol) = an S-1,2-diacyl-sn-glyceryl-L-cysteinyl-[prolipoprotein] + sn-glycerol 1-phosphate + H(+)</text>
        <dbReference type="Rhea" id="RHEA:56712"/>
        <dbReference type="Rhea" id="RHEA-COMP:14679"/>
        <dbReference type="Rhea" id="RHEA-COMP:14680"/>
        <dbReference type="ChEBI" id="CHEBI:15378"/>
        <dbReference type="ChEBI" id="CHEBI:29950"/>
        <dbReference type="ChEBI" id="CHEBI:57685"/>
        <dbReference type="ChEBI" id="CHEBI:64716"/>
        <dbReference type="ChEBI" id="CHEBI:140658"/>
        <dbReference type="EC" id="2.5.1.145"/>
    </reaction>
</comment>
<evidence type="ECO:0000256" key="2">
    <source>
        <dbReference type="ARBA" id="ARBA00022475"/>
    </source>
</evidence>
<dbReference type="EMBL" id="AMRV01000003">
    <property type="protein sequence ID" value="EMD83253.1"/>
    <property type="molecule type" value="Genomic_DNA"/>
</dbReference>
<sequence length="305" mass="33355">MTVLPDLMTALIAPLSRGALLPGASVLIDYPQIDPVWFTIPTPFEGFSIPIRWYSLAYIGGIVLGWWYILRLVAQPGSPLARRHADDLVTWVTLGIIIGGRLAYVIFYDGGEFFGPQGSLANVFRVWEGGMSFHGGAAGVAIAIIAYGLSQKLDWLRMADYVACVVPIGLFLGRCANFINGELWGRPTDVPWAMIFPSDPMGVPRHPSQLYEAALEGLVLFAILAYMFWRTRARLMPGMLTGAFLLGYGLFRFAVEFVRTPDAQLGTLDWGLTMGQTLCLPMIAGGLYLIATAPGRHARRDIAAA</sequence>
<keyword evidence="4 7" id="KW-0812">Transmembrane</keyword>